<dbReference type="Proteomes" id="UP000779049">
    <property type="component" value="Unassembled WGS sequence"/>
</dbReference>
<keyword evidence="3" id="KW-1133">Transmembrane helix</keyword>
<dbReference type="Gene3D" id="3.90.550.10">
    <property type="entry name" value="Spore Coat Polysaccharide Biosynthesis Protein SpsA, Chain A"/>
    <property type="match status" value="1"/>
</dbReference>
<dbReference type="RefSeq" id="WP_221919990.1">
    <property type="nucleotide sequence ID" value="NZ_CP173660.1"/>
</dbReference>
<keyword evidence="3" id="KW-0812">Transmembrane</keyword>
<keyword evidence="3" id="KW-0472">Membrane</keyword>
<name>A0ABS7L8C7_9FIRM</name>
<protein>
    <submittedName>
        <fullName evidence="5">Glycosyltransferase family 2 protein</fullName>
    </submittedName>
</protein>
<sequence>MASLISIIIPIYNSASYLGKCLDSILSQTYADFEAICIDDNSTDNSLEILQKYSEKDARIKVIHKKNEGVSLARNVGLDVAQGEFLLFVDSDDWIEKCTCEIAIQKILQEEADVIIWPYVRERGNESKKKVIFNHDTIFDQTSIQEKLHRRMIGIIDQELEQPENADALCTVWGKLYRRSIVEENHLRFYDIRKIGSYEDGLFNLQYFQYANKAIYVNQYFYHYRRTNAFSITEVYNSDLNRQWESLFKIMADYIADYNLNEKYVQALKNRISLSLIPLGINEISQKGLVKNKIVGIKRIICSKGYKSAIKTLDIKFMPFHWKIFFMAAKAKNAFAVFVLLSIVQRIRGK</sequence>
<feature type="domain" description="Glycosyltransferase 2-like" evidence="4">
    <location>
        <begin position="6"/>
        <end position="150"/>
    </location>
</feature>
<evidence type="ECO:0000256" key="2">
    <source>
        <dbReference type="ARBA" id="ARBA00022679"/>
    </source>
</evidence>
<keyword evidence="1" id="KW-0328">Glycosyltransferase</keyword>
<evidence type="ECO:0000313" key="6">
    <source>
        <dbReference type="Proteomes" id="UP000779049"/>
    </source>
</evidence>
<feature type="transmembrane region" description="Helical" evidence="3">
    <location>
        <begin position="320"/>
        <end position="344"/>
    </location>
</feature>
<gene>
    <name evidence="5" type="ORF">FLB61_09555</name>
</gene>
<keyword evidence="2" id="KW-0808">Transferase</keyword>
<dbReference type="InterPro" id="IPR001173">
    <property type="entry name" value="Glyco_trans_2-like"/>
</dbReference>
<evidence type="ECO:0000259" key="4">
    <source>
        <dbReference type="Pfam" id="PF00535"/>
    </source>
</evidence>
<proteinExistence type="predicted"/>
<dbReference type="Pfam" id="PF00535">
    <property type="entry name" value="Glycos_transf_2"/>
    <property type="match status" value="1"/>
</dbReference>
<dbReference type="PANTHER" id="PTHR22916:SF51">
    <property type="entry name" value="GLYCOSYLTRANSFERASE EPSH-RELATED"/>
    <property type="match status" value="1"/>
</dbReference>
<dbReference type="PANTHER" id="PTHR22916">
    <property type="entry name" value="GLYCOSYLTRANSFERASE"/>
    <property type="match status" value="1"/>
</dbReference>
<organism evidence="5 6">
    <name type="scientific">Sellimonas caecigallum</name>
    <dbReference type="NCBI Taxonomy" id="2592333"/>
    <lineage>
        <taxon>Bacteria</taxon>
        <taxon>Bacillati</taxon>
        <taxon>Bacillota</taxon>
        <taxon>Clostridia</taxon>
        <taxon>Lachnospirales</taxon>
        <taxon>Lachnospiraceae</taxon>
        <taxon>Sellimonas</taxon>
    </lineage>
</organism>
<evidence type="ECO:0000256" key="3">
    <source>
        <dbReference type="SAM" id="Phobius"/>
    </source>
</evidence>
<keyword evidence="6" id="KW-1185">Reference proteome</keyword>
<reference evidence="5 6" key="1">
    <citation type="journal article" date="2020" name="New Microbes New Infect">
        <title>Sellimonas caecigallum sp. nov., description and genome sequence of a new member of the Sellimonas genus isolated from the cecum of feral chicken.</title>
        <authorList>
            <person name="Wongkuna S."/>
            <person name="Ghimire S."/>
            <person name="Antony L."/>
            <person name="Chankhamhaengdecha S."/>
            <person name="Janvilisri T."/>
            <person name="Scaria J."/>
        </authorList>
    </citation>
    <scope>NUCLEOTIDE SEQUENCE [LARGE SCALE GENOMIC DNA]</scope>
    <source>
        <strain evidence="5 6">SW451</strain>
    </source>
</reference>
<dbReference type="EMBL" id="VIRV01000014">
    <property type="protein sequence ID" value="MBY0759325.1"/>
    <property type="molecule type" value="Genomic_DNA"/>
</dbReference>
<evidence type="ECO:0000256" key="1">
    <source>
        <dbReference type="ARBA" id="ARBA00022676"/>
    </source>
</evidence>
<dbReference type="SUPFAM" id="SSF53448">
    <property type="entry name" value="Nucleotide-diphospho-sugar transferases"/>
    <property type="match status" value="1"/>
</dbReference>
<comment type="caution">
    <text evidence="5">The sequence shown here is derived from an EMBL/GenBank/DDBJ whole genome shotgun (WGS) entry which is preliminary data.</text>
</comment>
<evidence type="ECO:0000313" key="5">
    <source>
        <dbReference type="EMBL" id="MBY0759325.1"/>
    </source>
</evidence>
<dbReference type="CDD" id="cd00761">
    <property type="entry name" value="Glyco_tranf_GTA_type"/>
    <property type="match status" value="1"/>
</dbReference>
<dbReference type="InterPro" id="IPR029044">
    <property type="entry name" value="Nucleotide-diphossugar_trans"/>
</dbReference>
<accession>A0ABS7L8C7</accession>